<sequence>ISLQIDDVIYEDRDEWSIWRGRGDPVLHIDSQRALRQSDNVAGARVGPGKAASLRSFMWDSTLSFEHRATLGDVLRFKEIPPIKKDLMCGD</sequence>
<evidence type="ECO:0000313" key="1">
    <source>
        <dbReference type="EMBL" id="GMR56865.1"/>
    </source>
</evidence>
<gene>
    <name evidence="1" type="ORF">PMAYCL1PPCAC_27060</name>
</gene>
<dbReference type="EMBL" id="BTRK01000006">
    <property type="protein sequence ID" value="GMR56865.1"/>
    <property type="molecule type" value="Genomic_DNA"/>
</dbReference>
<organism evidence="1 2">
    <name type="scientific">Pristionchus mayeri</name>
    <dbReference type="NCBI Taxonomy" id="1317129"/>
    <lineage>
        <taxon>Eukaryota</taxon>
        <taxon>Metazoa</taxon>
        <taxon>Ecdysozoa</taxon>
        <taxon>Nematoda</taxon>
        <taxon>Chromadorea</taxon>
        <taxon>Rhabditida</taxon>
        <taxon>Rhabditina</taxon>
        <taxon>Diplogasteromorpha</taxon>
        <taxon>Diplogasteroidea</taxon>
        <taxon>Neodiplogasteridae</taxon>
        <taxon>Pristionchus</taxon>
    </lineage>
</organism>
<evidence type="ECO:0000313" key="2">
    <source>
        <dbReference type="Proteomes" id="UP001328107"/>
    </source>
</evidence>
<protein>
    <submittedName>
        <fullName evidence="1">Uncharacterized protein</fullName>
    </submittedName>
</protein>
<feature type="non-terminal residue" evidence="1">
    <location>
        <position position="91"/>
    </location>
</feature>
<name>A0AAN5IA99_9BILA</name>
<dbReference type="AlphaFoldDB" id="A0AAN5IA99"/>
<proteinExistence type="predicted"/>
<reference evidence="2" key="1">
    <citation type="submission" date="2022-10" db="EMBL/GenBank/DDBJ databases">
        <title>Genome assembly of Pristionchus species.</title>
        <authorList>
            <person name="Yoshida K."/>
            <person name="Sommer R.J."/>
        </authorList>
    </citation>
    <scope>NUCLEOTIDE SEQUENCE [LARGE SCALE GENOMIC DNA]</scope>
    <source>
        <strain evidence="2">RS5460</strain>
    </source>
</reference>
<comment type="caution">
    <text evidence="1">The sequence shown here is derived from an EMBL/GenBank/DDBJ whole genome shotgun (WGS) entry which is preliminary data.</text>
</comment>
<keyword evidence="2" id="KW-1185">Reference proteome</keyword>
<accession>A0AAN5IA99</accession>
<feature type="non-terminal residue" evidence="1">
    <location>
        <position position="1"/>
    </location>
</feature>
<dbReference type="Proteomes" id="UP001328107">
    <property type="component" value="Unassembled WGS sequence"/>
</dbReference>